<feature type="transmembrane region" description="Helical" evidence="5">
    <location>
        <begin position="176"/>
        <end position="195"/>
    </location>
</feature>
<evidence type="ECO:0000256" key="5">
    <source>
        <dbReference type="SAM" id="Phobius"/>
    </source>
</evidence>
<keyword evidence="2 5" id="KW-0812">Transmembrane</keyword>
<evidence type="ECO:0000313" key="7">
    <source>
        <dbReference type="EMBL" id="AKT43799.1"/>
    </source>
</evidence>
<feature type="transmembrane region" description="Helical" evidence="5">
    <location>
        <begin position="395"/>
        <end position="416"/>
    </location>
</feature>
<dbReference type="PROSITE" id="PS50850">
    <property type="entry name" value="MFS"/>
    <property type="match status" value="1"/>
</dbReference>
<dbReference type="KEGG" id="ccro:CMC5_080360"/>
<dbReference type="InterPro" id="IPR000849">
    <property type="entry name" value="Sugar_P_transporter"/>
</dbReference>
<dbReference type="InterPro" id="IPR036259">
    <property type="entry name" value="MFS_trans_sf"/>
</dbReference>
<sequence length="466" mass="50313">MPPWLKQLLPILILLAAIFFVLKRLPKVDLGHSEAFLRRRRWNWLPLGLTYAFLYMGRYNLSANIPVLQGMEILSKEEFGSIDGVGSVAYGFAFLLNGPLTDRWGGRATILIAAAGSALMNLLMGATMQIAGKGELDHGTFITALTVLNAANMYFQSFGAVSIVKVNAPWFHVRERGVLGGVFGILISLGLYFAYDWTRFIGKALPIQWAFHIPAALLVGFFIIDYFLIRDTPGDAGFQDFDTADASSGDTGPSLGVVDVARRMFSQPVIWIIVAIEFCSGFLRNAIMKWYLVFADKTGEKLDFVASNWGVLLCVAGILGGVFAGFISDHVFESRRGPVATVLYAGLVVGAAVVSFTLGSPAVGWTVVFMSLCVIGVHGMLSGTASMDFGGKKNAGVATGIIDGFVYLGTGAQAFLYGRILPSGDAAKDPQNWSQWPLAMLPVAILGLVLATRVWNARPQRAAPAH</sequence>
<feature type="domain" description="Major facilitator superfamily (MFS) profile" evidence="6">
    <location>
        <begin position="12"/>
        <end position="462"/>
    </location>
</feature>
<keyword evidence="3 5" id="KW-1133">Transmembrane helix</keyword>
<comment type="subcellular location">
    <subcellularLocation>
        <location evidence="1">Endomembrane system</location>
        <topology evidence="1">Multi-pass membrane protein</topology>
    </subcellularLocation>
</comment>
<dbReference type="PIRSF" id="PIRSF002808">
    <property type="entry name" value="Hexose_phosphate_transp"/>
    <property type="match status" value="1"/>
</dbReference>
<dbReference type="EMBL" id="CP012159">
    <property type="protein sequence ID" value="AKT43799.1"/>
    <property type="molecule type" value="Genomic_DNA"/>
</dbReference>
<proteinExistence type="predicted"/>
<protein>
    <submittedName>
        <fullName evidence="7">MFS transporter</fullName>
    </submittedName>
</protein>
<name>A0A0K1ESM1_CHOCO</name>
<reference evidence="7 8" key="1">
    <citation type="submission" date="2015-07" db="EMBL/GenBank/DDBJ databases">
        <title>Genome analysis of myxobacterium Chondromyces crocatus Cm c5 reveals a high potential for natural compound synthesis and the genetic basis for the loss of fruiting body formation.</title>
        <authorList>
            <person name="Zaburannyi N."/>
            <person name="Bunk B."/>
            <person name="Maier J."/>
            <person name="Overmann J."/>
            <person name="Mueller R."/>
        </authorList>
    </citation>
    <scope>NUCLEOTIDE SEQUENCE [LARGE SCALE GENOMIC DNA]</scope>
    <source>
        <strain evidence="7 8">Cm c5</strain>
    </source>
</reference>
<dbReference type="RefSeq" id="WP_050435216.1">
    <property type="nucleotide sequence ID" value="NZ_CP012159.1"/>
</dbReference>
<feature type="transmembrane region" description="Helical" evidence="5">
    <location>
        <begin position="436"/>
        <end position="455"/>
    </location>
</feature>
<dbReference type="STRING" id="52.CMC5_080360"/>
<dbReference type="PANTHER" id="PTHR43826:SF3">
    <property type="entry name" value="GLUCOSE-6-PHOSPHATE EXCHANGER SLC37A4"/>
    <property type="match status" value="1"/>
</dbReference>
<feature type="transmembrane region" description="Helical" evidence="5">
    <location>
        <begin position="42"/>
        <end position="59"/>
    </location>
</feature>
<feature type="transmembrane region" description="Helical" evidence="5">
    <location>
        <begin position="6"/>
        <end position="22"/>
    </location>
</feature>
<dbReference type="OrthoDB" id="9766638at2"/>
<evidence type="ECO:0000256" key="1">
    <source>
        <dbReference type="ARBA" id="ARBA00004127"/>
    </source>
</evidence>
<gene>
    <name evidence="7" type="ORF">CMC5_080360</name>
</gene>
<dbReference type="GO" id="GO:0016020">
    <property type="term" value="C:membrane"/>
    <property type="evidence" value="ECO:0007669"/>
    <property type="project" value="InterPro"/>
</dbReference>
<feature type="transmembrane region" description="Helical" evidence="5">
    <location>
        <begin position="339"/>
        <end position="358"/>
    </location>
</feature>
<dbReference type="AlphaFoldDB" id="A0A0K1ESM1"/>
<dbReference type="PATRIC" id="fig|52.7.peg.8838"/>
<dbReference type="Gene3D" id="1.20.1250.20">
    <property type="entry name" value="MFS general substrate transporter like domains"/>
    <property type="match status" value="2"/>
</dbReference>
<keyword evidence="4 5" id="KW-0472">Membrane</keyword>
<feature type="transmembrane region" description="Helical" evidence="5">
    <location>
        <begin position="142"/>
        <end position="164"/>
    </location>
</feature>
<dbReference type="Pfam" id="PF07690">
    <property type="entry name" value="MFS_1"/>
    <property type="match status" value="1"/>
</dbReference>
<dbReference type="GO" id="GO:0012505">
    <property type="term" value="C:endomembrane system"/>
    <property type="evidence" value="ECO:0007669"/>
    <property type="project" value="UniProtKB-SubCell"/>
</dbReference>
<evidence type="ECO:0000313" key="8">
    <source>
        <dbReference type="Proteomes" id="UP000067626"/>
    </source>
</evidence>
<accession>A0A0K1ESM1</accession>
<dbReference type="GO" id="GO:0035435">
    <property type="term" value="P:phosphate ion transmembrane transport"/>
    <property type="evidence" value="ECO:0007669"/>
    <property type="project" value="TreeGrafter"/>
</dbReference>
<dbReference type="InterPro" id="IPR011701">
    <property type="entry name" value="MFS"/>
</dbReference>
<evidence type="ECO:0000256" key="4">
    <source>
        <dbReference type="ARBA" id="ARBA00023136"/>
    </source>
</evidence>
<feature type="transmembrane region" description="Helical" evidence="5">
    <location>
        <begin position="307"/>
        <end position="327"/>
    </location>
</feature>
<dbReference type="SUPFAM" id="SSF103473">
    <property type="entry name" value="MFS general substrate transporter"/>
    <property type="match status" value="1"/>
</dbReference>
<evidence type="ECO:0000256" key="2">
    <source>
        <dbReference type="ARBA" id="ARBA00022692"/>
    </source>
</evidence>
<feature type="transmembrane region" description="Helical" evidence="5">
    <location>
        <begin position="79"/>
        <end position="96"/>
    </location>
</feature>
<feature type="transmembrane region" description="Helical" evidence="5">
    <location>
        <begin position="364"/>
        <end position="383"/>
    </location>
</feature>
<organism evidence="7 8">
    <name type="scientific">Chondromyces crocatus</name>
    <dbReference type="NCBI Taxonomy" id="52"/>
    <lineage>
        <taxon>Bacteria</taxon>
        <taxon>Pseudomonadati</taxon>
        <taxon>Myxococcota</taxon>
        <taxon>Polyangia</taxon>
        <taxon>Polyangiales</taxon>
        <taxon>Polyangiaceae</taxon>
        <taxon>Chondromyces</taxon>
    </lineage>
</organism>
<dbReference type="InterPro" id="IPR020846">
    <property type="entry name" value="MFS_dom"/>
</dbReference>
<dbReference type="Proteomes" id="UP000067626">
    <property type="component" value="Chromosome"/>
</dbReference>
<keyword evidence="8" id="KW-1185">Reference proteome</keyword>
<evidence type="ECO:0000259" key="6">
    <source>
        <dbReference type="PROSITE" id="PS50850"/>
    </source>
</evidence>
<feature type="transmembrane region" description="Helical" evidence="5">
    <location>
        <begin position="108"/>
        <end position="130"/>
    </location>
</feature>
<feature type="transmembrane region" description="Helical" evidence="5">
    <location>
        <begin position="269"/>
        <end position="287"/>
    </location>
</feature>
<dbReference type="PANTHER" id="PTHR43826">
    <property type="entry name" value="GLUCOSE-6-PHOSPHATE EXCHANGER SLC37A4"/>
    <property type="match status" value="1"/>
</dbReference>
<feature type="transmembrane region" description="Helical" evidence="5">
    <location>
        <begin position="207"/>
        <end position="229"/>
    </location>
</feature>
<evidence type="ECO:0000256" key="3">
    <source>
        <dbReference type="ARBA" id="ARBA00022989"/>
    </source>
</evidence>
<dbReference type="InterPro" id="IPR051337">
    <property type="entry name" value="OPA_Antiporter"/>
</dbReference>
<dbReference type="GO" id="GO:0061513">
    <property type="term" value="F:glucose 6-phosphate:phosphate antiporter activity"/>
    <property type="evidence" value="ECO:0007669"/>
    <property type="project" value="TreeGrafter"/>
</dbReference>